<proteinExistence type="predicted"/>
<dbReference type="EMBL" id="KZ347584">
    <property type="protein sequence ID" value="PIO67457.1"/>
    <property type="molecule type" value="Genomic_DNA"/>
</dbReference>
<sequence length="125" mass="13604">FSPRGMERVLAAANGTTTVAATAGQRLPPSPIRTNTKVPLLVTQFSLDGTFCEANEGKECLLYGTPPSSSGVFQTAITSVFKITDEYRVSKPDTRYQIRMSAIQYSQRENHLTDLLSPFSSGSLI</sequence>
<dbReference type="Proteomes" id="UP000230423">
    <property type="component" value="Unassembled WGS sequence"/>
</dbReference>
<evidence type="ECO:0000313" key="2">
    <source>
        <dbReference type="Proteomes" id="UP000230423"/>
    </source>
</evidence>
<dbReference type="OrthoDB" id="8862460at2759"/>
<name>A0A2G9UB39_TELCI</name>
<feature type="non-terminal residue" evidence="1">
    <location>
        <position position="1"/>
    </location>
</feature>
<organism evidence="1 2">
    <name type="scientific">Teladorsagia circumcincta</name>
    <name type="common">Brown stomach worm</name>
    <name type="synonym">Ostertagia circumcincta</name>
    <dbReference type="NCBI Taxonomy" id="45464"/>
    <lineage>
        <taxon>Eukaryota</taxon>
        <taxon>Metazoa</taxon>
        <taxon>Ecdysozoa</taxon>
        <taxon>Nematoda</taxon>
        <taxon>Chromadorea</taxon>
        <taxon>Rhabditida</taxon>
        <taxon>Rhabditina</taxon>
        <taxon>Rhabditomorpha</taxon>
        <taxon>Strongyloidea</taxon>
        <taxon>Trichostrongylidae</taxon>
        <taxon>Teladorsagia</taxon>
    </lineage>
</organism>
<gene>
    <name evidence="1" type="ORF">TELCIR_10792</name>
</gene>
<accession>A0A2G9UB39</accession>
<reference evidence="1 2" key="1">
    <citation type="submission" date="2015-09" db="EMBL/GenBank/DDBJ databases">
        <title>Draft genome of the parasitic nematode Teladorsagia circumcincta isolate WARC Sus (inbred).</title>
        <authorList>
            <person name="Mitreva M."/>
        </authorList>
    </citation>
    <scope>NUCLEOTIDE SEQUENCE [LARGE SCALE GENOMIC DNA]</scope>
    <source>
        <strain evidence="1 2">S</strain>
    </source>
</reference>
<keyword evidence="2" id="KW-1185">Reference proteome</keyword>
<evidence type="ECO:0000313" key="1">
    <source>
        <dbReference type="EMBL" id="PIO67457.1"/>
    </source>
</evidence>
<dbReference type="AlphaFoldDB" id="A0A2G9UB39"/>
<protein>
    <submittedName>
        <fullName evidence="1">Uncharacterized protein</fullName>
    </submittedName>
</protein>